<dbReference type="Pfam" id="PF00205">
    <property type="entry name" value="TPP_enzyme_M"/>
    <property type="match status" value="1"/>
</dbReference>
<keyword evidence="3" id="KW-0479">Metal-binding</keyword>
<evidence type="ECO:0000256" key="3">
    <source>
        <dbReference type="ARBA" id="ARBA00022723"/>
    </source>
</evidence>
<evidence type="ECO:0000256" key="6">
    <source>
        <dbReference type="ARBA" id="ARBA00023239"/>
    </source>
</evidence>
<dbReference type="Gene3D" id="3.40.50.970">
    <property type="match status" value="3"/>
</dbReference>
<gene>
    <name evidence="15" type="ORF">Pcinc_028815</name>
</gene>
<dbReference type="CDD" id="cd02004">
    <property type="entry name" value="TPP_BZL_OCoD_HPCL"/>
    <property type="match status" value="1"/>
</dbReference>
<keyword evidence="5 11" id="KW-0786">Thiamine pyrophosphate</keyword>
<proteinExistence type="inferred from homology"/>
<dbReference type="PANTHER" id="PTHR43710">
    <property type="entry name" value="2-HYDROXYACYL-COA LYASE"/>
    <property type="match status" value="1"/>
</dbReference>
<dbReference type="GO" id="GO:0005777">
    <property type="term" value="C:peroxisome"/>
    <property type="evidence" value="ECO:0007669"/>
    <property type="project" value="TreeGrafter"/>
</dbReference>
<keyword evidence="6" id="KW-0456">Lyase</keyword>
<organism evidence="15 16">
    <name type="scientific">Petrolisthes cinctipes</name>
    <name type="common">Flat porcelain crab</name>
    <dbReference type="NCBI Taxonomy" id="88211"/>
    <lineage>
        <taxon>Eukaryota</taxon>
        <taxon>Metazoa</taxon>
        <taxon>Ecdysozoa</taxon>
        <taxon>Arthropoda</taxon>
        <taxon>Crustacea</taxon>
        <taxon>Multicrustacea</taxon>
        <taxon>Malacostraca</taxon>
        <taxon>Eumalacostraca</taxon>
        <taxon>Eucarida</taxon>
        <taxon>Decapoda</taxon>
        <taxon>Pleocyemata</taxon>
        <taxon>Anomura</taxon>
        <taxon>Galatheoidea</taxon>
        <taxon>Porcellanidae</taxon>
        <taxon>Petrolisthes</taxon>
    </lineage>
</organism>
<dbReference type="GO" id="GO:0001561">
    <property type="term" value="P:fatty acid alpha-oxidation"/>
    <property type="evidence" value="ECO:0007669"/>
    <property type="project" value="TreeGrafter"/>
</dbReference>
<evidence type="ECO:0000259" key="12">
    <source>
        <dbReference type="Pfam" id="PF00205"/>
    </source>
</evidence>
<evidence type="ECO:0000256" key="1">
    <source>
        <dbReference type="ARBA" id="ARBA00001964"/>
    </source>
</evidence>
<protein>
    <recommendedName>
        <fullName evidence="9">2-hydroxyacyl-CoA lyase</fullName>
        <ecNumber evidence="9">4.1.2.63</ecNumber>
    </recommendedName>
</protein>
<feature type="domain" description="Thiamine pyrophosphate enzyme TPP-binding" evidence="13">
    <location>
        <begin position="367"/>
        <end position="526"/>
    </location>
</feature>
<dbReference type="InterPro" id="IPR012000">
    <property type="entry name" value="Thiamin_PyroP_enz_cen_dom"/>
</dbReference>
<evidence type="ECO:0000313" key="16">
    <source>
        <dbReference type="Proteomes" id="UP001286313"/>
    </source>
</evidence>
<evidence type="ECO:0000256" key="4">
    <source>
        <dbReference type="ARBA" id="ARBA00022842"/>
    </source>
</evidence>
<sequence length="547" mass="59743">MSEEEVEGFQVLVESLVQQGIQYMFGIVGIPVMEVAVAAQHVGIKYIGMRNEQAACYAAQAIGYLTGVPGVCLAVSGPGLLHTIGGLANAQSNCWPVLVEACRLFCKYSARPPRIDTIPYHVAKAIKCATYGRPGPAYLDMPGNILTGRVMESTVTQFPRCWPTPTSLASRHAISEAVSLMTSAKRPLVVVGKGAAYARAEEEVQRLLEKTGLPFLPTPMGKGLMADDHPQCVAPARSRVLLEADVILLLGARLNWMLHFGRPPRFAPDTKFIQVDICAEEFDNSVRGSVSLLGDLKAVCGQLAEALPTNSCSMNSPWWNRIQEKIHTNMAVTKKMAEDTSEPLNYYAVFHHLQQMLPSDCIIVSEGANTMDIGRTILLNKLPRHRLDAGTFGTMGVGLGYAIAAALWVRDNAPGKRVVCVEGDSAFGFSGMELETIYRYNLPIIIIIVNNNGIYGGLSEELYKDIRDGMDTTLATPPTTLLPSAHYERMATIFNDSGHFCTSISHLQQVTSQALADNSKPTLINVMINPMAQRKAQDFDWLTRSKL</sequence>
<dbReference type="InterPro" id="IPR011766">
    <property type="entry name" value="TPP_enzyme_TPP-bd"/>
</dbReference>
<dbReference type="CDD" id="cd07035">
    <property type="entry name" value="TPP_PYR_POX_like"/>
    <property type="match status" value="1"/>
</dbReference>
<dbReference type="Pfam" id="PF02776">
    <property type="entry name" value="TPP_enzyme_N"/>
    <property type="match status" value="1"/>
</dbReference>
<keyword evidence="4" id="KW-0460">Magnesium</keyword>
<dbReference type="GO" id="GO:0106359">
    <property type="term" value="F:2-hydroxyacyl-CoA lyase activity"/>
    <property type="evidence" value="ECO:0007669"/>
    <property type="project" value="UniProtKB-EC"/>
</dbReference>
<comment type="similarity">
    <text evidence="2 11">Belongs to the TPP enzyme family.</text>
</comment>
<accession>A0AAE1F1L1</accession>
<dbReference type="Pfam" id="PF02775">
    <property type="entry name" value="TPP_enzyme_C"/>
    <property type="match status" value="1"/>
</dbReference>
<dbReference type="GO" id="GO:0000287">
    <property type="term" value="F:magnesium ion binding"/>
    <property type="evidence" value="ECO:0007669"/>
    <property type="project" value="InterPro"/>
</dbReference>
<dbReference type="Gene3D" id="3.40.50.1220">
    <property type="entry name" value="TPP-binding domain"/>
    <property type="match status" value="1"/>
</dbReference>
<dbReference type="PANTHER" id="PTHR43710:SF2">
    <property type="entry name" value="2-HYDROXYACYL-COA LYASE 1"/>
    <property type="match status" value="1"/>
</dbReference>
<evidence type="ECO:0000259" key="14">
    <source>
        <dbReference type="Pfam" id="PF02776"/>
    </source>
</evidence>
<dbReference type="FunFam" id="3.40.50.970:FF:000027">
    <property type="entry name" value="2-hydroxyacyl-CoA lyase 1"/>
    <property type="match status" value="1"/>
</dbReference>
<dbReference type="InterPro" id="IPR045025">
    <property type="entry name" value="HACL1-like"/>
</dbReference>
<dbReference type="InterPro" id="IPR029035">
    <property type="entry name" value="DHS-like_NAD/FAD-binding_dom"/>
</dbReference>
<evidence type="ECO:0000256" key="7">
    <source>
        <dbReference type="ARBA" id="ARBA00044451"/>
    </source>
</evidence>
<feature type="domain" description="Thiamine pyrophosphate enzyme central" evidence="12">
    <location>
        <begin position="174"/>
        <end position="303"/>
    </location>
</feature>
<comment type="catalytic activity">
    <reaction evidence="10">
        <text>2-hydroxyoctadecanoyl-CoA = heptadecanal + formyl-CoA</text>
        <dbReference type="Rhea" id="RHEA:55196"/>
        <dbReference type="ChEBI" id="CHEBI:57376"/>
        <dbReference type="ChEBI" id="CHEBI:74116"/>
        <dbReference type="ChEBI" id="CHEBI:138631"/>
    </reaction>
    <physiologicalReaction direction="left-to-right" evidence="10">
        <dbReference type="Rhea" id="RHEA:55197"/>
    </physiologicalReaction>
</comment>
<dbReference type="InterPro" id="IPR012001">
    <property type="entry name" value="Thiamin_PyroP_enz_TPP-bd_dom"/>
</dbReference>
<feature type="domain" description="Thiamine pyrophosphate enzyme N-terminal TPP-binding" evidence="14">
    <location>
        <begin position="8"/>
        <end position="99"/>
    </location>
</feature>
<reference evidence="15" key="1">
    <citation type="submission" date="2023-10" db="EMBL/GenBank/DDBJ databases">
        <title>Genome assemblies of two species of porcelain crab, Petrolisthes cinctipes and Petrolisthes manimaculis (Anomura: Porcellanidae).</title>
        <authorList>
            <person name="Angst P."/>
        </authorList>
    </citation>
    <scope>NUCLEOTIDE SEQUENCE</scope>
    <source>
        <strain evidence="15">PB745_01</strain>
        <tissue evidence="15">Gill</tissue>
    </source>
</reference>
<dbReference type="EC" id="4.1.2.63" evidence="9"/>
<evidence type="ECO:0000313" key="15">
    <source>
        <dbReference type="EMBL" id="KAK3865587.1"/>
    </source>
</evidence>
<comment type="catalytic activity">
    <reaction evidence="7">
        <text>a 2-hydroxy-3-methyl fatty acyl-CoA = a 2-methyl-branched fatty aldehyde + formyl-CoA</text>
        <dbReference type="Rhea" id="RHEA:25375"/>
        <dbReference type="ChEBI" id="CHEBI:49188"/>
        <dbReference type="ChEBI" id="CHEBI:57376"/>
        <dbReference type="ChEBI" id="CHEBI:58783"/>
        <dbReference type="EC" id="4.1.2.63"/>
    </reaction>
    <physiologicalReaction direction="left-to-right" evidence="7">
        <dbReference type="Rhea" id="RHEA:25376"/>
    </physiologicalReaction>
</comment>
<evidence type="ECO:0000256" key="2">
    <source>
        <dbReference type="ARBA" id="ARBA00007812"/>
    </source>
</evidence>
<dbReference type="EMBL" id="JAWQEG010003556">
    <property type="protein sequence ID" value="KAK3865587.1"/>
    <property type="molecule type" value="Genomic_DNA"/>
</dbReference>
<dbReference type="FunFam" id="3.40.50.1220:FF:000006">
    <property type="entry name" value="2-hydroxyacyl-CoA lyase 1"/>
    <property type="match status" value="1"/>
</dbReference>
<evidence type="ECO:0000256" key="11">
    <source>
        <dbReference type="RuleBase" id="RU362132"/>
    </source>
</evidence>
<evidence type="ECO:0000256" key="9">
    <source>
        <dbReference type="ARBA" id="ARBA00044518"/>
    </source>
</evidence>
<dbReference type="Proteomes" id="UP001286313">
    <property type="component" value="Unassembled WGS sequence"/>
</dbReference>
<dbReference type="SUPFAM" id="SSF52518">
    <property type="entry name" value="Thiamin diphosphate-binding fold (THDP-binding)"/>
    <property type="match status" value="2"/>
</dbReference>
<dbReference type="InterPro" id="IPR029061">
    <property type="entry name" value="THDP-binding"/>
</dbReference>
<evidence type="ECO:0000256" key="10">
    <source>
        <dbReference type="ARBA" id="ARBA00048738"/>
    </source>
</evidence>
<dbReference type="SUPFAM" id="SSF52467">
    <property type="entry name" value="DHS-like NAD/FAD-binding domain"/>
    <property type="match status" value="1"/>
</dbReference>
<dbReference type="AlphaFoldDB" id="A0AAE1F1L1"/>
<name>A0AAE1F1L1_PETCI</name>
<evidence type="ECO:0000259" key="13">
    <source>
        <dbReference type="Pfam" id="PF02775"/>
    </source>
</evidence>
<comment type="caution">
    <text evidence="15">The sequence shown here is derived from an EMBL/GenBank/DDBJ whole genome shotgun (WGS) entry which is preliminary data.</text>
</comment>
<comment type="catalytic activity">
    <reaction evidence="8">
        <text>an (R)-2-hydroxy-long-chain-fatty acyl-CoA = a long-chain fatty aldehyde + formyl-CoA</text>
        <dbReference type="Rhea" id="RHEA:67444"/>
        <dbReference type="ChEBI" id="CHEBI:17176"/>
        <dbReference type="ChEBI" id="CHEBI:57376"/>
        <dbReference type="ChEBI" id="CHEBI:170012"/>
        <dbReference type="EC" id="4.1.2.63"/>
    </reaction>
    <physiologicalReaction direction="left-to-right" evidence="8">
        <dbReference type="Rhea" id="RHEA:67445"/>
    </physiologicalReaction>
</comment>
<evidence type="ECO:0000256" key="8">
    <source>
        <dbReference type="ARBA" id="ARBA00044454"/>
    </source>
</evidence>
<keyword evidence="16" id="KW-1185">Reference proteome</keyword>
<evidence type="ECO:0000256" key="5">
    <source>
        <dbReference type="ARBA" id="ARBA00023052"/>
    </source>
</evidence>
<dbReference type="GO" id="GO:0030976">
    <property type="term" value="F:thiamine pyrophosphate binding"/>
    <property type="evidence" value="ECO:0007669"/>
    <property type="project" value="InterPro"/>
</dbReference>
<comment type="cofactor">
    <cofactor evidence="1">
        <name>thiamine diphosphate</name>
        <dbReference type="ChEBI" id="CHEBI:58937"/>
    </cofactor>
</comment>